<feature type="chain" id="PRO_5046114111" evidence="2">
    <location>
        <begin position="20"/>
        <end position="1181"/>
    </location>
</feature>
<evidence type="ECO:0000313" key="3">
    <source>
        <dbReference type="EMBL" id="MCV2232543.1"/>
    </source>
</evidence>
<dbReference type="PANTHER" id="PTHR41775:SF1">
    <property type="entry name" value="PEPTIDASE M6-LIKE DOMAIN-CONTAINING PROTEIN"/>
    <property type="match status" value="1"/>
</dbReference>
<evidence type="ECO:0000256" key="1">
    <source>
        <dbReference type="ARBA" id="ARBA00004196"/>
    </source>
</evidence>
<feature type="signal peptide" evidence="2">
    <location>
        <begin position="1"/>
        <end position="19"/>
    </location>
</feature>
<accession>A0ABT2Y7S6</accession>
<protein>
    <submittedName>
        <fullName evidence="3">InlB B-repeat-containing protein</fullName>
    </submittedName>
</protein>
<gene>
    <name evidence="3" type="ORF">N7548_06870</name>
</gene>
<dbReference type="NCBIfam" id="TIGR02543">
    <property type="entry name" value="List_Bact_rpt"/>
    <property type="match status" value="2"/>
</dbReference>
<dbReference type="PANTHER" id="PTHR41775">
    <property type="entry name" value="SECRETED PROTEIN-RELATED"/>
    <property type="match status" value="1"/>
</dbReference>
<keyword evidence="4" id="KW-1185">Reference proteome</keyword>
<name>A0ABT2Y7S6_9MOLU</name>
<comment type="subcellular location">
    <subcellularLocation>
        <location evidence="1">Cell envelope</location>
    </subcellularLocation>
</comment>
<dbReference type="InterPro" id="IPR013378">
    <property type="entry name" value="InlB-like_B-rpt"/>
</dbReference>
<proteinExistence type="predicted"/>
<dbReference type="EMBL" id="JAOVQM010000006">
    <property type="protein sequence ID" value="MCV2232543.1"/>
    <property type="molecule type" value="Genomic_DNA"/>
</dbReference>
<sequence length="1181" mass="129506">MKKIMAVLALLLVSFGLVACDQSSLQKITFETNQGTTIDAIEFSGEYDITRLSQFTTTREGYTFVGWFTNASLDASSALTVNIDKSVTLYAKWELVNYSITYHLNEGVNASGNPSSFTILDTVNLQNPTRSGYVFAGWHKDAQLTQVVTSIPAGSKANVELYAKWSLDTSITYNITWQNEDGSVLKTEAVAQGSMPAYDGIPTKAETETHTFTFAGWSPALSVVSGDQTYVATYTMTSKYAGVAFTPTALNTIFGFDVYALMPGVVSQDYLLIDASDPTWFEVYIDFFDWDSEDADAYIALMDQNLTYDDTEESWVVGDYFIYLYEDPDTYPGLVVYGIVLYGNVEQGGGDKADYDPAALNALFGYDIYAAMPAFQTNDAELVDFSEGTTKEVYIDIFDWVEADALAYMDLLDALLPYDDVEESWVIGDYFLYVYADDETYPGQMVYGIGIYGEAGSGPVDPVEGVYYAFNVQDTTASVAGSYKDTLDQTITFPGSEGKVIVKVSHLANITATPPGGLTNGFIFAASVSGNANPVTYLEIDTLGQVIQSISFEIEARDGFSPRLAGAKVQTWNGSAWVDLAGGDFYSQLSTDMKTITIANVNASKFRLLFVGNGETSNGGQVKISTVQLLTGSTAPAIESWSDMIQVLGGNLNESSLATLLPELEGITNFVLSKINNSEYKVTGDFAYADHQTRVNNYIQSLLLKGYLLDSVLSSSRGQNVYSLEINNDLAYAVYVVTNGTTIEVRVWKFDPVVEPANLSTLTTRQTINQYEVATFGKSGLPSTGTFDVLVIPVEIKDNPFPSDYASKLDLVFNGTAAATGWQSVASYYYTSSWGSLDITFDIAPKYTTINNKSYYQGFSDEGDQYAIVEALNGLNSQIDYSQYDSNNDGQIDAVIFIYSVAYSDSDPWWAWVYSAQYGVANSLDLLDGKKFDYYFWASYTFINDPLQGLSGLVVNAETFVHELGHLMGMPDLYPYSDTLQFGPVGGFDMMDYNSGDHGPFNKMVYGWLQPLLATTGSYQVTLDAYSTDNDGLNNTLLIPYNSNDLNDGNAFDEYLLIMFYTPNGLYTGHLGTPYVLDNAGIVIYHVDARMNSNNTYWGEYFLRNNSGTSNFIVELLEADFNASIPTASNSGIAQSDILTSGSINLSTYRWSQGGAINVTIEIAQAFNNNSTQAVLNVNVS</sequence>
<organism evidence="3 4">
    <name type="scientific">Paracholeplasma manati</name>
    <dbReference type="NCBI Taxonomy" id="591373"/>
    <lineage>
        <taxon>Bacteria</taxon>
        <taxon>Bacillati</taxon>
        <taxon>Mycoplasmatota</taxon>
        <taxon>Mollicutes</taxon>
        <taxon>Acholeplasmatales</taxon>
        <taxon>Acholeplasmataceae</taxon>
        <taxon>Paracholeplasma</taxon>
    </lineage>
</organism>
<dbReference type="SUPFAM" id="SSF55486">
    <property type="entry name" value="Metalloproteases ('zincins'), catalytic domain"/>
    <property type="match status" value="1"/>
</dbReference>
<keyword evidence="2" id="KW-0732">Signal</keyword>
<dbReference type="Pfam" id="PF09479">
    <property type="entry name" value="Flg_new"/>
    <property type="match status" value="2"/>
</dbReference>
<dbReference type="InterPro" id="IPR042229">
    <property type="entry name" value="Listeria/Bacterioides_rpt_sf"/>
</dbReference>
<dbReference type="Proteomes" id="UP001177160">
    <property type="component" value="Unassembled WGS sequence"/>
</dbReference>
<dbReference type="Gene3D" id="2.60.40.4270">
    <property type="entry name" value="Listeria-Bacteroides repeat domain"/>
    <property type="match status" value="2"/>
</dbReference>
<reference evidence="3" key="1">
    <citation type="submission" date="2022-09" db="EMBL/GenBank/DDBJ databases">
        <title>Novel Mycoplasma species identified in domestic and wild animals.</title>
        <authorList>
            <person name="Volokhov D.V."/>
            <person name="Furtak V.A."/>
            <person name="Zagorodnyaya T.A."/>
        </authorList>
    </citation>
    <scope>NUCLEOTIDE SEQUENCE</scope>
    <source>
        <strain evidence="3">Oakley</strain>
    </source>
</reference>
<dbReference type="RefSeq" id="WP_263608733.1">
    <property type="nucleotide sequence ID" value="NZ_JAOVQM010000006.1"/>
</dbReference>
<comment type="caution">
    <text evidence="3">The sequence shown here is derived from an EMBL/GenBank/DDBJ whole genome shotgun (WGS) entry which is preliminary data.</text>
</comment>
<dbReference type="PROSITE" id="PS51257">
    <property type="entry name" value="PROKAR_LIPOPROTEIN"/>
    <property type="match status" value="1"/>
</dbReference>
<evidence type="ECO:0000256" key="2">
    <source>
        <dbReference type="SAM" id="SignalP"/>
    </source>
</evidence>
<evidence type="ECO:0000313" key="4">
    <source>
        <dbReference type="Proteomes" id="UP001177160"/>
    </source>
</evidence>